<proteinExistence type="predicted"/>
<dbReference type="Proteomes" id="UP001162992">
    <property type="component" value="Chromosome 4"/>
</dbReference>
<accession>A0ACC2DXX9</accession>
<sequence length="431" mass="47941">MGDQEPTKTGRKCTVRGCIKPTSGPWIVKRPAGKCGSGGGGVVLRNPSERERENNKRRERRRRAVAAKIFSGLRAHGGYALPKHADHNEVLKALCAEAGWYVEEDGTIYRKGCLEMMRQAQEGKSSDTSPSSSSSRVVQNEDATCSGSVSRITDYSRSTTTPFSPDFECLSRHGSPSREPESQSTPAHTDRNSRPEYQFLNNFPREDQKQCMFPIDPLCSPSRQHPPTESLQTSKSMESQRDLSVLNRCERKLSLPVLALDHGGPVCLEEQLSGSSIKLEELGPQPYFIRNVRIISSEHDRIQWSTLVAENMSVYENEYNARPIQKVDCSFASVNADCSNYHLGRIPTFTSTNLLQLTHTSDNLYENIQAITTADRLHIDCHTAISKPCGGRNQSPMNQLLRHSSNDMRAVDGLSLTLSPCAVMPALHHKK</sequence>
<reference evidence="2" key="1">
    <citation type="journal article" date="2024" name="Proc. Natl. Acad. Sci. U.S.A.">
        <title>Extraordinary preservation of gene collinearity over three hundred million years revealed in homosporous lycophytes.</title>
        <authorList>
            <person name="Li C."/>
            <person name="Wickell D."/>
            <person name="Kuo L.Y."/>
            <person name="Chen X."/>
            <person name="Nie B."/>
            <person name="Liao X."/>
            <person name="Peng D."/>
            <person name="Ji J."/>
            <person name="Jenkins J."/>
            <person name="Williams M."/>
            <person name="Shu S."/>
            <person name="Plott C."/>
            <person name="Barry K."/>
            <person name="Rajasekar S."/>
            <person name="Grimwood J."/>
            <person name="Han X."/>
            <person name="Sun S."/>
            <person name="Hou Z."/>
            <person name="He W."/>
            <person name="Dai G."/>
            <person name="Sun C."/>
            <person name="Schmutz J."/>
            <person name="Leebens-Mack J.H."/>
            <person name="Li F.W."/>
            <person name="Wang L."/>
        </authorList>
    </citation>
    <scope>NUCLEOTIDE SEQUENCE [LARGE SCALE GENOMIC DNA]</scope>
    <source>
        <strain evidence="2">cv. PW_Plant_1</strain>
    </source>
</reference>
<gene>
    <name evidence="1" type="ORF">O6H91_04G073100</name>
</gene>
<keyword evidence="2" id="KW-1185">Reference proteome</keyword>
<name>A0ACC2DXX9_DIPCM</name>
<dbReference type="EMBL" id="CM055095">
    <property type="protein sequence ID" value="KAJ7559184.1"/>
    <property type="molecule type" value="Genomic_DNA"/>
</dbReference>
<evidence type="ECO:0000313" key="2">
    <source>
        <dbReference type="Proteomes" id="UP001162992"/>
    </source>
</evidence>
<evidence type="ECO:0000313" key="1">
    <source>
        <dbReference type="EMBL" id="KAJ7559184.1"/>
    </source>
</evidence>
<protein>
    <submittedName>
        <fullName evidence="1">Uncharacterized protein</fullName>
    </submittedName>
</protein>
<organism evidence="1 2">
    <name type="scientific">Diphasiastrum complanatum</name>
    <name type="common">Issler's clubmoss</name>
    <name type="synonym">Lycopodium complanatum</name>
    <dbReference type="NCBI Taxonomy" id="34168"/>
    <lineage>
        <taxon>Eukaryota</taxon>
        <taxon>Viridiplantae</taxon>
        <taxon>Streptophyta</taxon>
        <taxon>Embryophyta</taxon>
        <taxon>Tracheophyta</taxon>
        <taxon>Lycopodiopsida</taxon>
        <taxon>Lycopodiales</taxon>
        <taxon>Lycopodiaceae</taxon>
        <taxon>Lycopodioideae</taxon>
        <taxon>Diphasiastrum</taxon>
    </lineage>
</organism>
<comment type="caution">
    <text evidence="1">The sequence shown here is derived from an EMBL/GenBank/DDBJ whole genome shotgun (WGS) entry which is preliminary data.</text>
</comment>